<keyword evidence="3" id="KW-0812">Transmembrane</keyword>
<feature type="compositionally biased region" description="Pro residues" evidence="2">
    <location>
        <begin position="475"/>
        <end position="484"/>
    </location>
</feature>
<dbReference type="EnsemblMetazoa" id="AQUA002182-RA">
    <property type="protein sequence ID" value="AQUA002182-PA"/>
    <property type="gene ID" value="AQUA002182"/>
</dbReference>
<sequence>MKCPTLAACYGRRRTAATTMMACYLGVLLCCCASLAAASNYYDVMGEHPVAYGMVERDRERWLEAIHITDPFLALAELVCPENEELRDTMPCCEPTCDHDCSNAKCSSAYVRQPTCVCKEGYVRHKGKCIRLRQCPAKPPVPPMCGDNEELLPSPPSCEPTCTDDCAGRPVHSRYLDQPTCVCKKGFRRHKGKCIRVDQCPSCGPYATLTESAPCCEPTCDNDCSNVLCISPVQTGEPKCVCQDGYVKHNSTCIKRELCPKTVYYVPKQFCRCGGKRKPKGRVPVKYVEATTPAPPCACQQQSEALSPDYYPAVTYSPASYPPMVYVSSPYVATTTPAPPCARPTNPPPRYAPPQAPQNYAPPKYAPYQPPATCAPPPVQYTAPPTTCAPPTAPPRPYYQPSPPPSYTPPKYLPAPPPPPYSYTAPPRVEASTCAPPKPSYLPAPCNGPPPPPPPPPPPCGSSVTMQPPSYQYQPTPPPAPKPYTYPATTPQPYTYQPTTPRPYYQQPPSSYQDQPYYAIPALKQCSCSINAATGGQPCGAGCARQPPISFNVATPSTTTAAPTTTVCPPACPCQFQYNQQHPVAYQDQPYVPQPPTTTARQPVDVPFIPLAGPSCYTPPPGCPAGVPVGAPGSGSYFSVGGYGGAPPLLSAGGYGGAPLVSAGGYGGAPPVASIGGYGGAPPVVSAGGYGGSAPPVVSAGGYDGSLAAATAPGGDSIATAGAPSGPFLSVLRYGVRRCVLLGRLNVLRLLLLLLGLSLLLLV</sequence>
<feature type="chain" id="PRO_5008142031" description="EGF-like domain-containing protein" evidence="4">
    <location>
        <begin position="39"/>
        <end position="763"/>
    </location>
</feature>
<dbReference type="AlphaFoldDB" id="A0A182WXC2"/>
<dbReference type="PANTHER" id="PTHR23259:SF69">
    <property type="entry name" value="GEO11767P1-RELATED"/>
    <property type="match status" value="1"/>
</dbReference>
<dbReference type="VEuPathDB" id="VectorBase:AQUA002182"/>
<evidence type="ECO:0000256" key="2">
    <source>
        <dbReference type="SAM" id="MobiDB-lite"/>
    </source>
</evidence>
<dbReference type="STRING" id="34691.A0A182WXC2"/>
<organism evidence="6 7">
    <name type="scientific">Anopheles quadriannulatus</name>
    <name type="common">Mosquito</name>
    <dbReference type="NCBI Taxonomy" id="34691"/>
    <lineage>
        <taxon>Eukaryota</taxon>
        <taxon>Metazoa</taxon>
        <taxon>Ecdysozoa</taxon>
        <taxon>Arthropoda</taxon>
        <taxon>Hexapoda</taxon>
        <taxon>Insecta</taxon>
        <taxon>Pterygota</taxon>
        <taxon>Neoptera</taxon>
        <taxon>Endopterygota</taxon>
        <taxon>Diptera</taxon>
        <taxon>Nematocera</taxon>
        <taxon>Culicoidea</taxon>
        <taxon>Culicidae</taxon>
        <taxon>Anophelinae</taxon>
        <taxon>Anopheles</taxon>
    </lineage>
</organism>
<feature type="region of interest" description="Disordered" evidence="2">
    <location>
        <begin position="392"/>
        <end position="411"/>
    </location>
</feature>
<feature type="region of interest" description="Disordered" evidence="2">
    <location>
        <begin position="338"/>
        <end position="362"/>
    </location>
</feature>
<feature type="compositionally biased region" description="Pro residues" evidence="2">
    <location>
        <begin position="338"/>
        <end position="356"/>
    </location>
</feature>
<reference evidence="6" key="1">
    <citation type="submission" date="2020-05" db="UniProtKB">
        <authorList>
            <consortium name="EnsemblMetazoa"/>
        </authorList>
    </citation>
    <scope>IDENTIFICATION</scope>
    <source>
        <strain evidence="6">SANGQUA</strain>
    </source>
</reference>
<feature type="domain" description="EGF-like" evidence="5">
    <location>
        <begin position="144"/>
        <end position="195"/>
    </location>
</feature>
<evidence type="ECO:0000256" key="1">
    <source>
        <dbReference type="ARBA" id="ARBA00023157"/>
    </source>
</evidence>
<feature type="transmembrane region" description="Helical" evidence="3">
    <location>
        <begin position="741"/>
        <end position="762"/>
    </location>
</feature>
<feature type="domain" description="EGF-like" evidence="5">
    <location>
        <begin position="96"/>
        <end position="130"/>
    </location>
</feature>
<dbReference type="Gene3D" id="2.10.25.10">
    <property type="entry name" value="Laminin"/>
    <property type="match status" value="3"/>
</dbReference>
<dbReference type="InterPro" id="IPR051368">
    <property type="entry name" value="SerProtInhib-TIL_Domain"/>
</dbReference>
<keyword evidence="7" id="KW-1185">Reference proteome</keyword>
<evidence type="ECO:0000256" key="3">
    <source>
        <dbReference type="SAM" id="Phobius"/>
    </source>
</evidence>
<accession>A0A182WXC2</accession>
<feature type="domain" description="EGF-like" evidence="5">
    <location>
        <begin position="219"/>
        <end position="254"/>
    </location>
</feature>
<feature type="compositionally biased region" description="Pro residues" evidence="2">
    <location>
        <begin position="445"/>
        <end position="460"/>
    </location>
</feature>
<evidence type="ECO:0000313" key="6">
    <source>
        <dbReference type="EnsemblMetazoa" id="AQUA002182-PA"/>
    </source>
</evidence>
<evidence type="ECO:0000313" key="7">
    <source>
        <dbReference type="Proteomes" id="UP000076407"/>
    </source>
</evidence>
<name>A0A182WXC2_ANOQN</name>
<dbReference type="Proteomes" id="UP000076407">
    <property type="component" value="Unassembled WGS sequence"/>
</dbReference>
<feature type="signal peptide" evidence="4">
    <location>
        <begin position="1"/>
        <end position="38"/>
    </location>
</feature>
<evidence type="ECO:0000259" key="5">
    <source>
        <dbReference type="SMART" id="SM00181"/>
    </source>
</evidence>
<dbReference type="SUPFAM" id="SSF57567">
    <property type="entry name" value="Serine protease inhibitors"/>
    <property type="match status" value="3"/>
</dbReference>
<keyword evidence="1" id="KW-1015">Disulfide bond</keyword>
<dbReference type="InterPro" id="IPR036084">
    <property type="entry name" value="Ser_inhib-like_sf"/>
</dbReference>
<keyword evidence="4" id="KW-0732">Signal</keyword>
<dbReference type="InterPro" id="IPR000742">
    <property type="entry name" value="EGF"/>
</dbReference>
<feature type="region of interest" description="Disordered" evidence="2">
    <location>
        <begin position="445"/>
        <end position="493"/>
    </location>
</feature>
<dbReference type="SMART" id="SM00181">
    <property type="entry name" value="EGF"/>
    <property type="match status" value="3"/>
</dbReference>
<protein>
    <recommendedName>
        <fullName evidence="5">EGF-like domain-containing protein</fullName>
    </recommendedName>
</protein>
<dbReference type="CDD" id="cd19941">
    <property type="entry name" value="TIL"/>
    <property type="match status" value="1"/>
</dbReference>
<evidence type="ECO:0000256" key="4">
    <source>
        <dbReference type="SAM" id="SignalP"/>
    </source>
</evidence>
<dbReference type="PANTHER" id="PTHR23259">
    <property type="entry name" value="RIDDLE"/>
    <property type="match status" value="1"/>
</dbReference>
<keyword evidence="3" id="KW-1133">Transmembrane helix</keyword>
<proteinExistence type="predicted"/>
<keyword evidence="3" id="KW-0472">Membrane</keyword>